<organism evidence="2 3">
    <name type="scientific">Knoellia locipacati</name>
    <dbReference type="NCBI Taxonomy" id="882824"/>
    <lineage>
        <taxon>Bacteria</taxon>
        <taxon>Bacillati</taxon>
        <taxon>Actinomycetota</taxon>
        <taxon>Actinomycetes</taxon>
        <taxon>Micrococcales</taxon>
        <taxon>Intrasporangiaceae</taxon>
        <taxon>Knoellia</taxon>
    </lineage>
</organism>
<name>A0A512T4K8_9MICO</name>
<feature type="region of interest" description="Disordered" evidence="1">
    <location>
        <begin position="59"/>
        <end position="80"/>
    </location>
</feature>
<sequence length="156" mass="17723">MDSAWVGVVGAVVGAVASYPFQVLHAKRTDAYSRSQQLRTERVAVYSSFAEKIMDWRRSQNRRKKRSFGREASGSADPVISDENQRVRAAAWSAYYRVKLLCDDPEIDRVAFEALECVSRMKDALTLEEVQAVGEEVRAKLERFLREASRQTRSST</sequence>
<gene>
    <name evidence="2" type="ORF">KLO01_31970</name>
</gene>
<accession>A0A512T4K8</accession>
<dbReference type="EMBL" id="BKBA01000013">
    <property type="protein sequence ID" value="GEQ15150.1"/>
    <property type="molecule type" value="Genomic_DNA"/>
</dbReference>
<evidence type="ECO:0000256" key="1">
    <source>
        <dbReference type="SAM" id="MobiDB-lite"/>
    </source>
</evidence>
<dbReference type="Proteomes" id="UP000321793">
    <property type="component" value="Unassembled WGS sequence"/>
</dbReference>
<evidence type="ECO:0000313" key="2">
    <source>
        <dbReference type="EMBL" id="GEQ15150.1"/>
    </source>
</evidence>
<dbReference type="OrthoDB" id="4557493at2"/>
<dbReference type="RefSeq" id="WP_147066979.1">
    <property type="nucleotide sequence ID" value="NZ_BAABDN010000002.1"/>
</dbReference>
<evidence type="ECO:0000313" key="3">
    <source>
        <dbReference type="Proteomes" id="UP000321793"/>
    </source>
</evidence>
<proteinExistence type="predicted"/>
<keyword evidence="3" id="KW-1185">Reference proteome</keyword>
<protein>
    <submittedName>
        <fullName evidence="2">Uncharacterized protein</fullName>
    </submittedName>
</protein>
<dbReference type="AlphaFoldDB" id="A0A512T4K8"/>
<reference evidence="2 3" key="1">
    <citation type="submission" date="2019-07" db="EMBL/GenBank/DDBJ databases">
        <title>Whole genome shotgun sequence of Knoellia locipacati NBRC 109775.</title>
        <authorList>
            <person name="Hosoyama A."/>
            <person name="Uohara A."/>
            <person name="Ohji S."/>
            <person name="Ichikawa N."/>
        </authorList>
    </citation>
    <scope>NUCLEOTIDE SEQUENCE [LARGE SCALE GENOMIC DNA]</scope>
    <source>
        <strain evidence="2 3">NBRC 109775</strain>
    </source>
</reference>
<comment type="caution">
    <text evidence="2">The sequence shown here is derived from an EMBL/GenBank/DDBJ whole genome shotgun (WGS) entry which is preliminary data.</text>
</comment>